<dbReference type="PANTHER" id="PTHR11022">
    <property type="entry name" value="PEPTIDOGLYCAN RECOGNITION PROTEIN"/>
    <property type="match status" value="1"/>
</dbReference>
<evidence type="ECO:0000256" key="1">
    <source>
        <dbReference type="ARBA" id="ARBA00007553"/>
    </source>
</evidence>
<organism evidence="5 6">
    <name type="scientific">Streptomyces macrosporus</name>
    <dbReference type="NCBI Taxonomy" id="44032"/>
    <lineage>
        <taxon>Bacteria</taxon>
        <taxon>Bacillati</taxon>
        <taxon>Actinomycetota</taxon>
        <taxon>Actinomycetes</taxon>
        <taxon>Kitasatosporales</taxon>
        <taxon>Streptomycetaceae</taxon>
        <taxon>Streptomyces</taxon>
    </lineage>
</organism>
<accession>A0ABP5XM50</accession>
<sequence length="464" mass="48062">MRAFIASSIGVACAAAAALPLSLPTGVASSASAATVSAPVPVTSPRLPGSTRSLPLVPLTPPDATPAPDSPGEGVSLGLPAREVEPFSLLGVVWNDPEEEVHGRIQVRTRAVGTGAWSPWQDLEAHADRPDPDSAEHKGGRLRGATAPLWVGDSDGVQVRVLPEEPDGSGEQTGGETGTEAATETGLPDGLRLDLVDPGEAPTDDLTPQARASDEANAELAPVGSHEIPALEQPTSPEDPSAADAARRPTVDTVAVDEPTAATLAPIGPRPAIVTRRGWGADESIRGSFLYTKTVKVAFVHHTAASNNYSCSQAPAIIRGIYRYHVKSNGWRDVGYNFFVDKCGKIYEGRAGGVAKPVMGAHTYGFNADSTGIAVLGSYNTTNPSTAAVNAVSRLIAWKLGLHGGNPKGTAVLTSGGGKYAKGTKVRFNTVSGHRDGYGTGCPGDRLYAKLGTIRNNAARLQGR</sequence>
<feature type="compositionally biased region" description="Basic and acidic residues" evidence="2">
    <location>
        <begin position="124"/>
        <end position="139"/>
    </location>
</feature>
<dbReference type="Pfam" id="PF01510">
    <property type="entry name" value="Amidase_2"/>
    <property type="match status" value="1"/>
</dbReference>
<dbReference type="Gene3D" id="3.40.80.10">
    <property type="entry name" value="Peptidoglycan recognition protein-like"/>
    <property type="match status" value="1"/>
</dbReference>
<dbReference type="RefSeq" id="WP_344326297.1">
    <property type="nucleotide sequence ID" value="NZ_BAAASZ010000031.1"/>
</dbReference>
<evidence type="ECO:0000313" key="6">
    <source>
        <dbReference type="Proteomes" id="UP001501638"/>
    </source>
</evidence>
<keyword evidence="3" id="KW-0732">Signal</keyword>
<feature type="region of interest" description="Disordered" evidence="2">
    <location>
        <begin position="124"/>
        <end position="250"/>
    </location>
</feature>
<evidence type="ECO:0000256" key="3">
    <source>
        <dbReference type="SAM" id="SignalP"/>
    </source>
</evidence>
<dbReference type="InterPro" id="IPR036505">
    <property type="entry name" value="Amidase/PGRP_sf"/>
</dbReference>
<keyword evidence="6" id="KW-1185">Reference proteome</keyword>
<protein>
    <submittedName>
        <fullName evidence="5">N-acetylmuramoyl-L-alanine amidase</fullName>
    </submittedName>
</protein>
<feature type="compositionally biased region" description="Pro residues" evidence="2">
    <location>
        <begin position="58"/>
        <end position="69"/>
    </location>
</feature>
<dbReference type="PANTHER" id="PTHR11022:SF41">
    <property type="entry name" value="PEPTIDOGLYCAN-RECOGNITION PROTEIN LC-RELATED"/>
    <property type="match status" value="1"/>
</dbReference>
<feature type="compositionally biased region" description="Low complexity" evidence="2">
    <location>
        <begin position="35"/>
        <end position="45"/>
    </location>
</feature>
<evidence type="ECO:0000259" key="4">
    <source>
        <dbReference type="SMART" id="SM00701"/>
    </source>
</evidence>
<comment type="similarity">
    <text evidence="1">Belongs to the N-acetylmuramoyl-L-alanine amidase 2 family.</text>
</comment>
<comment type="caution">
    <text evidence="5">The sequence shown here is derived from an EMBL/GenBank/DDBJ whole genome shotgun (WGS) entry which is preliminary data.</text>
</comment>
<dbReference type="SUPFAM" id="SSF55846">
    <property type="entry name" value="N-acetylmuramoyl-L-alanine amidase-like"/>
    <property type="match status" value="1"/>
</dbReference>
<evidence type="ECO:0000313" key="5">
    <source>
        <dbReference type="EMBL" id="GAA2455507.1"/>
    </source>
</evidence>
<dbReference type="SMART" id="SM00701">
    <property type="entry name" value="PGRP"/>
    <property type="match status" value="1"/>
</dbReference>
<reference evidence="6" key="1">
    <citation type="journal article" date="2019" name="Int. J. Syst. Evol. Microbiol.">
        <title>The Global Catalogue of Microorganisms (GCM) 10K type strain sequencing project: providing services to taxonomists for standard genome sequencing and annotation.</title>
        <authorList>
            <consortium name="The Broad Institute Genomics Platform"/>
            <consortium name="The Broad Institute Genome Sequencing Center for Infectious Disease"/>
            <person name="Wu L."/>
            <person name="Ma J."/>
        </authorList>
    </citation>
    <scope>NUCLEOTIDE SEQUENCE [LARGE SCALE GENOMIC DNA]</scope>
    <source>
        <strain evidence="6">JCM 6305</strain>
    </source>
</reference>
<dbReference type="Proteomes" id="UP001501638">
    <property type="component" value="Unassembled WGS sequence"/>
</dbReference>
<feature type="chain" id="PRO_5045509549" evidence="3">
    <location>
        <begin position="34"/>
        <end position="464"/>
    </location>
</feature>
<name>A0ABP5XM50_9ACTN</name>
<dbReference type="InterPro" id="IPR006619">
    <property type="entry name" value="PGRP_domain_met/bac"/>
</dbReference>
<proteinExistence type="inferred from homology"/>
<gene>
    <name evidence="5" type="ORF">GCM10010405_44370</name>
</gene>
<feature type="domain" description="Peptidoglycan recognition protein family" evidence="4">
    <location>
        <begin position="271"/>
        <end position="418"/>
    </location>
</feature>
<dbReference type="CDD" id="cd06583">
    <property type="entry name" value="PGRP"/>
    <property type="match status" value="1"/>
</dbReference>
<dbReference type="EMBL" id="BAAASZ010000031">
    <property type="protein sequence ID" value="GAA2455507.1"/>
    <property type="molecule type" value="Genomic_DNA"/>
</dbReference>
<feature type="signal peptide" evidence="3">
    <location>
        <begin position="1"/>
        <end position="33"/>
    </location>
</feature>
<dbReference type="InterPro" id="IPR015510">
    <property type="entry name" value="PGRP"/>
</dbReference>
<evidence type="ECO:0000256" key="2">
    <source>
        <dbReference type="SAM" id="MobiDB-lite"/>
    </source>
</evidence>
<feature type="region of interest" description="Disordered" evidence="2">
    <location>
        <begin position="35"/>
        <end position="73"/>
    </location>
</feature>
<dbReference type="InterPro" id="IPR002502">
    <property type="entry name" value="Amidase_domain"/>
</dbReference>